<evidence type="ECO:0000313" key="11">
    <source>
        <dbReference type="EMBL" id="KUL32930.1"/>
    </source>
</evidence>
<keyword evidence="7 9" id="KW-0482">Metalloprotease</keyword>
<dbReference type="Pfam" id="PF01427">
    <property type="entry name" value="Peptidase_M15"/>
    <property type="match status" value="1"/>
</dbReference>
<dbReference type="PANTHER" id="PTHR43126:SF1">
    <property type="entry name" value="D-ALANYL-D-ALANINE DIPEPTIDASE"/>
    <property type="match status" value="1"/>
</dbReference>
<dbReference type="Proteomes" id="UP000053937">
    <property type="component" value="Unassembled WGS sequence"/>
</dbReference>
<evidence type="ECO:0000313" key="12">
    <source>
        <dbReference type="Proteomes" id="UP000053937"/>
    </source>
</evidence>
<evidence type="ECO:0000256" key="4">
    <source>
        <dbReference type="ARBA" id="ARBA00022801"/>
    </source>
</evidence>
<dbReference type="InterPro" id="IPR009045">
    <property type="entry name" value="Zn_M74/Hedgehog-like"/>
</dbReference>
<keyword evidence="4 9" id="KW-0378">Hydrolase</keyword>
<dbReference type="CDD" id="cd14840">
    <property type="entry name" value="D-Ala-D-Ala_dipeptidase_Aad"/>
    <property type="match status" value="1"/>
</dbReference>
<dbReference type="InterPro" id="IPR000755">
    <property type="entry name" value="A_A_dipeptidase"/>
</dbReference>
<comment type="catalytic activity">
    <reaction evidence="1 9 10">
        <text>D-alanyl-D-alanine + H2O = 2 D-alanine</text>
        <dbReference type="Rhea" id="RHEA:20661"/>
        <dbReference type="ChEBI" id="CHEBI:15377"/>
        <dbReference type="ChEBI" id="CHEBI:57416"/>
        <dbReference type="ChEBI" id="CHEBI:57822"/>
        <dbReference type="EC" id="3.4.13.22"/>
    </reaction>
</comment>
<feature type="binding site" evidence="9">
    <location>
        <position position="132"/>
    </location>
    <ligand>
        <name>Zn(2+)</name>
        <dbReference type="ChEBI" id="CHEBI:29105"/>
        <note>catalytic</note>
    </ligand>
</feature>
<dbReference type="PANTHER" id="PTHR43126">
    <property type="entry name" value="D-ALANYL-D-ALANINE DIPEPTIDASE"/>
    <property type="match status" value="1"/>
</dbReference>
<dbReference type="GO" id="GO:0008270">
    <property type="term" value="F:zinc ion binding"/>
    <property type="evidence" value="ECO:0007669"/>
    <property type="project" value="UniProtKB-UniRule"/>
</dbReference>
<keyword evidence="8 10" id="KW-0961">Cell wall biogenesis/degradation</keyword>
<keyword evidence="5 9" id="KW-0862">Zinc</keyword>
<dbReference type="EC" id="3.4.13.22" evidence="9 10"/>
<evidence type="ECO:0000256" key="6">
    <source>
        <dbReference type="ARBA" id="ARBA00022997"/>
    </source>
</evidence>
<keyword evidence="12" id="KW-1185">Reference proteome</keyword>
<dbReference type="Gene3D" id="3.30.1380.10">
    <property type="match status" value="1"/>
</dbReference>
<dbReference type="OrthoDB" id="9801430at2"/>
<keyword evidence="3 9" id="KW-0479">Metal-binding</keyword>
<reference evidence="11 12" key="1">
    <citation type="submission" date="2015-10" db="EMBL/GenBank/DDBJ databases">
        <title>Draft Genome Sequence of Chlorobium limicola strain Frasassi Growing under Artificial Lighting in the Frasassi Cave System.</title>
        <authorList>
            <person name="Mansor M."/>
            <person name="Macalady J."/>
        </authorList>
    </citation>
    <scope>NUCLEOTIDE SEQUENCE [LARGE SCALE GENOMIC DNA]</scope>
    <source>
        <strain evidence="11 12">Frasassi</strain>
    </source>
</reference>
<evidence type="ECO:0000256" key="9">
    <source>
        <dbReference type="HAMAP-Rule" id="MF_01924"/>
    </source>
</evidence>
<evidence type="ECO:0000256" key="8">
    <source>
        <dbReference type="ARBA" id="ARBA00023316"/>
    </source>
</evidence>
<proteinExistence type="inferred from homology"/>
<dbReference type="PIRSF" id="PIRSF026671">
    <property type="entry name" value="AA_dipeptidase"/>
    <property type="match status" value="1"/>
</dbReference>
<gene>
    <name evidence="11" type="ORF">ASB62_00920</name>
</gene>
<keyword evidence="2 9" id="KW-0645">Protease</keyword>
<sequence>MKLYIPGMKQAFFVLLMLLLPFRESIAREPDMMFADLADYDASIILDIRYATTNNFTGKKVYPAARCLLRRDVAMRLLKVQEKLRAKGYRLIVFDCYRPLSVQKHFRAIMPDYRYVADPAKGSRHNRGAAVDVSLADSTGRPLEMPSRYDEFSQKASRGWAGASATARRNSELLETAMKDEGFEPFPSEWWHFDASDWELYPVSDFPLEKTGGCEE</sequence>
<evidence type="ECO:0000256" key="5">
    <source>
        <dbReference type="ARBA" id="ARBA00022833"/>
    </source>
</evidence>
<dbReference type="GO" id="GO:0006508">
    <property type="term" value="P:proteolysis"/>
    <property type="evidence" value="ECO:0007669"/>
    <property type="project" value="UniProtKB-KW"/>
</dbReference>
<dbReference type="EMBL" id="LMBR01000010">
    <property type="protein sequence ID" value="KUL32930.1"/>
    <property type="molecule type" value="Genomic_DNA"/>
</dbReference>
<dbReference type="GO" id="GO:0160237">
    <property type="term" value="F:D-Ala-D-Ala dipeptidase activity"/>
    <property type="evidence" value="ECO:0007669"/>
    <property type="project" value="UniProtKB-EC"/>
</dbReference>
<name>A0A101JTT0_CHLLI</name>
<comment type="similarity">
    <text evidence="9 10">Belongs to the peptidase M15D family.</text>
</comment>
<dbReference type="HAMAP" id="MF_01924">
    <property type="entry name" value="A_A_dipeptidase"/>
    <property type="match status" value="1"/>
</dbReference>
<comment type="cofactor">
    <cofactor evidence="9">
        <name>Zn(2+)</name>
        <dbReference type="ChEBI" id="CHEBI:29105"/>
    </cofactor>
    <text evidence="9">Binds 1 zinc ion per subunit.</text>
</comment>
<feature type="active site" description="Proton donor/acceptor" evidence="9">
    <location>
        <position position="189"/>
    </location>
</feature>
<dbReference type="GO" id="GO:0008237">
    <property type="term" value="F:metallopeptidase activity"/>
    <property type="evidence" value="ECO:0007669"/>
    <property type="project" value="UniProtKB-KW"/>
</dbReference>
<protein>
    <recommendedName>
        <fullName evidence="9 10">D-alanyl-D-alanine dipeptidase</fullName>
        <shortName evidence="9 10">D-Ala-D-Ala dipeptidase</shortName>
        <ecNumber evidence="9 10">3.4.13.22</ecNumber>
    </recommendedName>
</protein>
<evidence type="ECO:0000256" key="2">
    <source>
        <dbReference type="ARBA" id="ARBA00022670"/>
    </source>
</evidence>
<keyword evidence="6 9" id="KW-0224">Dipeptidase</keyword>
<feature type="site" description="Transition state stabilizer" evidence="9">
    <location>
        <position position="98"/>
    </location>
</feature>
<dbReference type="GO" id="GO:0071555">
    <property type="term" value="P:cell wall organization"/>
    <property type="evidence" value="ECO:0007669"/>
    <property type="project" value="UniProtKB-KW"/>
</dbReference>
<evidence type="ECO:0000256" key="7">
    <source>
        <dbReference type="ARBA" id="ARBA00023049"/>
    </source>
</evidence>
<comment type="function">
    <text evidence="9 10">Catalyzes hydrolysis of the D-alanyl-D-alanine dipeptide.</text>
</comment>
<dbReference type="SUPFAM" id="SSF55166">
    <property type="entry name" value="Hedgehog/DD-peptidase"/>
    <property type="match status" value="1"/>
</dbReference>
<feature type="binding site" evidence="9">
    <location>
        <position position="192"/>
    </location>
    <ligand>
        <name>Zn(2+)</name>
        <dbReference type="ChEBI" id="CHEBI:29105"/>
        <note>catalytic</note>
    </ligand>
</feature>
<evidence type="ECO:0000256" key="3">
    <source>
        <dbReference type="ARBA" id="ARBA00022723"/>
    </source>
</evidence>
<evidence type="ECO:0000256" key="10">
    <source>
        <dbReference type="PIRNR" id="PIRNR026671"/>
    </source>
</evidence>
<comment type="caution">
    <text evidence="11">The sequence shown here is derived from an EMBL/GenBank/DDBJ whole genome shotgun (WGS) entry which is preliminary data.</text>
</comment>
<organism evidence="11 12">
    <name type="scientific">Chlorobium limicola</name>
    <dbReference type="NCBI Taxonomy" id="1092"/>
    <lineage>
        <taxon>Bacteria</taxon>
        <taxon>Pseudomonadati</taxon>
        <taxon>Chlorobiota</taxon>
        <taxon>Chlorobiia</taxon>
        <taxon>Chlorobiales</taxon>
        <taxon>Chlorobiaceae</taxon>
        <taxon>Chlorobium/Pelodictyon group</taxon>
        <taxon>Chlorobium</taxon>
    </lineage>
</organism>
<accession>A0A101JTT0</accession>
<evidence type="ECO:0000256" key="1">
    <source>
        <dbReference type="ARBA" id="ARBA00001362"/>
    </source>
</evidence>
<feature type="binding site" evidence="9">
    <location>
        <position position="125"/>
    </location>
    <ligand>
        <name>Zn(2+)</name>
        <dbReference type="ChEBI" id="CHEBI:29105"/>
        <note>catalytic</note>
    </ligand>
</feature>
<dbReference type="AlphaFoldDB" id="A0A101JTT0"/>